<dbReference type="Gene3D" id="6.10.140.1950">
    <property type="match status" value="1"/>
</dbReference>
<dbReference type="InterPro" id="IPR000352">
    <property type="entry name" value="Pep_chain_release_fac_I"/>
</dbReference>
<dbReference type="EMBL" id="NEVH01024950">
    <property type="protein sequence ID" value="PNF16345.1"/>
    <property type="molecule type" value="Genomic_DNA"/>
</dbReference>
<keyword evidence="6" id="KW-1185">Reference proteome</keyword>
<dbReference type="AlphaFoldDB" id="A0A2J7PJ26"/>
<dbReference type="Proteomes" id="UP000235965">
    <property type="component" value="Unassembled WGS sequence"/>
</dbReference>
<comment type="similarity">
    <text evidence="1">Belongs to the prokaryotic/mitochondrial release factor family.</text>
</comment>
<feature type="domain" description="Prokaryotic-type class I peptide chain release factors" evidence="4">
    <location>
        <begin position="277"/>
        <end position="293"/>
    </location>
</feature>
<evidence type="ECO:0000256" key="3">
    <source>
        <dbReference type="ARBA" id="ARBA00022917"/>
    </source>
</evidence>
<dbReference type="Pfam" id="PF00472">
    <property type="entry name" value="RF-1"/>
    <property type="match status" value="1"/>
</dbReference>
<dbReference type="PANTHER" id="PTHR43804:SF7">
    <property type="entry name" value="LD18447P"/>
    <property type="match status" value="1"/>
</dbReference>
<dbReference type="FunFam" id="3.30.160.20:FF:000004">
    <property type="entry name" value="Peptide chain release factor 1"/>
    <property type="match status" value="1"/>
</dbReference>
<dbReference type="Gene3D" id="3.30.70.1660">
    <property type="match status" value="2"/>
</dbReference>
<reference evidence="5 6" key="1">
    <citation type="submission" date="2017-12" db="EMBL/GenBank/DDBJ databases">
        <title>Hemimetabolous genomes reveal molecular basis of termite eusociality.</title>
        <authorList>
            <person name="Harrison M.C."/>
            <person name="Jongepier E."/>
            <person name="Robertson H.M."/>
            <person name="Arning N."/>
            <person name="Bitard-Feildel T."/>
            <person name="Chao H."/>
            <person name="Childers C.P."/>
            <person name="Dinh H."/>
            <person name="Doddapaneni H."/>
            <person name="Dugan S."/>
            <person name="Gowin J."/>
            <person name="Greiner C."/>
            <person name="Han Y."/>
            <person name="Hu H."/>
            <person name="Hughes D.S.T."/>
            <person name="Huylmans A.-K."/>
            <person name="Kemena C."/>
            <person name="Kremer L.P.M."/>
            <person name="Lee S.L."/>
            <person name="Lopez-Ezquerra A."/>
            <person name="Mallet L."/>
            <person name="Monroy-Kuhn J.M."/>
            <person name="Moser A."/>
            <person name="Murali S.C."/>
            <person name="Muzny D.M."/>
            <person name="Otani S."/>
            <person name="Piulachs M.-D."/>
            <person name="Poelchau M."/>
            <person name="Qu J."/>
            <person name="Schaub F."/>
            <person name="Wada-Katsumata A."/>
            <person name="Worley K.C."/>
            <person name="Xie Q."/>
            <person name="Ylla G."/>
            <person name="Poulsen M."/>
            <person name="Gibbs R.A."/>
            <person name="Schal C."/>
            <person name="Richards S."/>
            <person name="Belles X."/>
            <person name="Korb J."/>
            <person name="Bornberg-Bauer E."/>
        </authorList>
    </citation>
    <scope>NUCLEOTIDE SEQUENCE [LARGE SCALE GENOMIC DNA]</scope>
    <source>
        <tissue evidence="5">Whole body</tissue>
    </source>
</reference>
<dbReference type="GO" id="GO:0005737">
    <property type="term" value="C:cytoplasm"/>
    <property type="evidence" value="ECO:0007669"/>
    <property type="project" value="UniProtKB-ARBA"/>
</dbReference>
<evidence type="ECO:0000256" key="2">
    <source>
        <dbReference type="ARBA" id="ARBA00022481"/>
    </source>
</evidence>
<sequence length="414" mass="47403">MNGVWKVCMKNNFVLKLFTQVSPQAVYLCARYKNLLNRNVVSGFCTQDFCVSFDDPAVQKYLGKLMMEFKTLQTEDDRYEGNKRRKLLEIQPVINLLEERKAVIENLACLKELTSDVSKDKEFQSAANEEQEMYQEKIKELENMLLSALVPQDDEDRFSDIMLEVSAGVGGQEAMLFAKELFDMYYNYITYKDWDMQTADLEVSELGGLRHASLLVSGKDAYRYLKYEAGVHRVQRVPATEKSGRIHTSTVSVAVLPQPEEVDIVLHDKDLNVETKRASGAGGQHVNKTESAVRITHLPTGLSVECQVDRSQIKNRQIAMQTLKARIYQRQLEAQDAATQAARKQQVGSSMRSEKIRTYNFNQDRITDHRLNVNVYNLSKFLVDGKQLDCLVDKLQVMTNRDKLMRVLSRAQTE</sequence>
<dbReference type="STRING" id="105785.A0A2J7PJ26"/>
<protein>
    <submittedName>
        <fullName evidence="5">Peptide chain release factor 1-like, mitochondrial</fullName>
    </submittedName>
</protein>
<keyword evidence="2" id="KW-0488">Methylation</keyword>
<dbReference type="InterPro" id="IPR045853">
    <property type="entry name" value="Pep_chain_release_fac_I_sf"/>
</dbReference>
<dbReference type="Pfam" id="PF03462">
    <property type="entry name" value="PCRF"/>
    <property type="match status" value="1"/>
</dbReference>
<evidence type="ECO:0000313" key="5">
    <source>
        <dbReference type="EMBL" id="PNF16345.1"/>
    </source>
</evidence>
<organism evidence="5 6">
    <name type="scientific">Cryptotermes secundus</name>
    <dbReference type="NCBI Taxonomy" id="105785"/>
    <lineage>
        <taxon>Eukaryota</taxon>
        <taxon>Metazoa</taxon>
        <taxon>Ecdysozoa</taxon>
        <taxon>Arthropoda</taxon>
        <taxon>Hexapoda</taxon>
        <taxon>Insecta</taxon>
        <taxon>Pterygota</taxon>
        <taxon>Neoptera</taxon>
        <taxon>Polyneoptera</taxon>
        <taxon>Dictyoptera</taxon>
        <taxon>Blattodea</taxon>
        <taxon>Blattoidea</taxon>
        <taxon>Termitoidae</taxon>
        <taxon>Kalotermitidae</taxon>
        <taxon>Cryptotermitinae</taxon>
        <taxon>Cryptotermes</taxon>
    </lineage>
</organism>
<dbReference type="OrthoDB" id="2019491at2759"/>
<evidence type="ECO:0000259" key="4">
    <source>
        <dbReference type="PROSITE" id="PS00745"/>
    </source>
</evidence>
<dbReference type="SUPFAM" id="SSF75620">
    <property type="entry name" value="Release factor"/>
    <property type="match status" value="1"/>
</dbReference>
<evidence type="ECO:0000256" key="1">
    <source>
        <dbReference type="ARBA" id="ARBA00010835"/>
    </source>
</evidence>
<dbReference type="FunCoup" id="A0A2J7PJ26">
    <property type="interactions" value="1735"/>
</dbReference>
<proteinExistence type="inferred from homology"/>
<keyword evidence="3" id="KW-0648">Protein biosynthesis</keyword>
<dbReference type="InParanoid" id="A0A2J7PJ26"/>
<evidence type="ECO:0000313" key="6">
    <source>
        <dbReference type="Proteomes" id="UP000235965"/>
    </source>
</evidence>
<gene>
    <name evidence="5" type="ORF">B7P43_G10500</name>
</gene>
<name>A0A2J7PJ26_9NEOP</name>
<dbReference type="PANTHER" id="PTHR43804">
    <property type="entry name" value="LD18447P"/>
    <property type="match status" value="1"/>
</dbReference>
<dbReference type="Gene3D" id="3.30.160.20">
    <property type="match status" value="1"/>
</dbReference>
<dbReference type="InterPro" id="IPR005139">
    <property type="entry name" value="PCRF"/>
</dbReference>
<dbReference type="SMART" id="SM00937">
    <property type="entry name" value="PCRF"/>
    <property type="match status" value="1"/>
</dbReference>
<comment type="caution">
    <text evidence="5">The sequence shown here is derived from an EMBL/GenBank/DDBJ whole genome shotgun (WGS) entry which is preliminary data.</text>
</comment>
<dbReference type="PROSITE" id="PS00745">
    <property type="entry name" value="RF_PROK_I"/>
    <property type="match status" value="1"/>
</dbReference>
<dbReference type="InterPro" id="IPR050057">
    <property type="entry name" value="Prokaryotic/Mito_RF"/>
</dbReference>
<accession>A0A2J7PJ26</accession>
<dbReference type="GO" id="GO:0003747">
    <property type="term" value="F:translation release factor activity"/>
    <property type="evidence" value="ECO:0007669"/>
    <property type="project" value="InterPro"/>
</dbReference>